<dbReference type="Pfam" id="PF02458">
    <property type="entry name" value="Transferase"/>
    <property type="match status" value="1"/>
</dbReference>
<dbReference type="AlphaFoldDB" id="J3MPR9"/>
<evidence type="ECO:0000313" key="2">
    <source>
        <dbReference type="EnsemblPlants" id="OB08G10980.1"/>
    </source>
</evidence>
<sequence>MEDGVRIVSRRMVRPAPEHAGGNGIPGPDTVHHLTPLDLRMITVDYIQKGVLLPRPPGRGEHVVEHLATSFARALARFYPLAGRLAVAGDASATGVPSISISLCCNGEGAEFVHAAAPGVAAADVTGSLHVPRVVWSFFPLNGILSVDAASDSRPVLAAQVTELADGMFVALSLNHGVADGFSFWHFFHTWSEISRSGDDAERELSTPPPVFDRWFAYGSPVPIPLPFAKLDDMIRRPVYTPVDECFLHLSAESVRALKEKANAEMAGAATATISSLQSVLAHVWRAVCRARRVAPELEAHYGISVGWRARLKEVPQEYMGNTVAGASAKATVGEILGKGLGWTAWQLNRAVASTDEGSVRRMVAAWPEKPSFMMVNALQRRPAGALGISGSPRFDVYGNDFGWGRPVGVRSGGGNKLDGKMTVYEGHGGGGSMALEICLEPAAPARLVADEEGHGGGGSMALEICLEPAALARLVADEEFMGAVTAPAH</sequence>
<name>J3MPR9_ORYBR</name>
<dbReference type="eggNOG" id="ENOG502QVP8">
    <property type="taxonomic scope" value="Eukaryota"/>
</dbReference>
<evidence type="ECO:0008006" key="4">
    <source>
        <dbReference type="Google" id="ProtNLM"/>
    </source>
</evidence>
<dbReference type="HOGENOM" id="CLU_014546_3_0_1"/>
<reference evidence="2" key="1">
    <citation type="journal article" date="2013" name="Nat. Commun.">
        <title>Whole-genome sequencing of Oryza brachyantha reveals mechanisms underlying Oryza genome evolution.</title>
        <authorList>
            <person name="Chen J."/>
            <person name="Huang Q."/>
            <person name="Gao D."/>
            <person name="Wang J."/>
            <person name="Lang Y."/>
            <person name="Liu T."/>
            <person name="Li B."/>
            <person name="Bai Z."/>
            <person name="Luis Goicoechea J."/>
            <person name="Liang C."/>
            <person name="Chen C."/>
            <person name="Zhang W."/>
            <person name="Sun S."/>
            <person name="Liao Y."/>
            <person name="Zhang X."/>
            <person name="Yang L."/>
            <person name="Song C."/>
            <person name="Wang M."/>
            <person name="Shi J."/>
            <person name="Liu G."/>
            <person name="Liu J."/>
            <person name="Zhou H."/>
            <person name="Zhou W."/>
            <person name="Yu Q."/>
            <person name="An N."/>
            <person name="Chen Y."/>
            <person name="Cai Q."/>
            <person name="Wang B."/>
            <person name="Liu B."/>
            <person name="Min J."/>
            <person name="Huang Y."/>
            <person name="Wu H."/>
            <person name="Li Z."/>
            <person name="Zhang Y."/>
            <person name="Yin Y."/>
            <person name="Song W."/>
            <person name="Jiang J."/>
            <person name="Jackson S.A."/>
            <person name="Wing R.A."/>
            <person name="Wang J."/>
            <person name="Chen M."/>
        </authorList>
    </citation>
    <scope>NUCLEOTIDE SEQUENCE [LARGE SCALE GENOMIC DNA]</scope>
    <source>
        <strain evidence="2">cv. IRGC 101232</strain>
    </source>
</reference>
<keyword evidence="3" id="KW-1185">Reference proteome</keyword>
<keyword evidence="1" id="KW-0808">Transferase</keyword>
<dbReference type="InterPro" id="IPR051283">
    <property type="entry name" value="Sec_Metabolite_Acyltrans"/>
</dbReference>
<dbReference type="Gramene" id="OB08G10980.1">
    <property type="protein sequence ID" value="OB08G10980.1"/>
    <property type="gene ID" value="OB08G10980"/>
</dbReference>
<proteinExistence type="predicted"/>
<dbReference type="PANTHER" id="PTHR31896:SF43">
    <property type="entry name" value="PROTEIN ENHANCED PSEUDOMONAS SUSCEPTIBILITY 1"/>
    <property type="match status" value="1"/>
</dbReference>
<dbReference type="Proteomes" id="UP000006038">
    <property type="component" value="Chromosome 8"/>
</dbReference>
<dbReference type="PANTHER" id="PTHR31896">
    <property type="entry name" value="FAMILY REGULATORY PROTEIN, PUTATIVE (AFU_ORTHOLOGUE AFUA_3G14730)-RELATED"/>
    <property type="match status" value="1"/>
</dbReference>
<protein>
    <recommendedName>
        <fullName evidence="4">Acetyltransferase</fullName>
    </recommendedName>
</protein>
<organism evidence="2">
    <name type="scientific">Oryza brachyantha</name>
    <name type="common">malo sina</name>
    <dbReference type="NCBI Taxonomy" id="4533"/>
    <lineage>
        <taxon>Eukaryota</taxon>
        <taxon>Viridiplantae</taxon>
        <taxon>Streptophyta</taxon>
        <taxon>Embryophyta</taxon>
        <taxon>Tracheophyta</taxon>
        <taxon>Spermatophyta</taxon>
        <taxon>Magnoliopsida</taxon>
        <taxon>Liliopsida</taxon>
        <taxon>Poales</taxon>
        <taxon>Poaceae</taxon>
        <taxon>BOP clade</taxon>
        <taxon>Oryzoideae</taxon>
        <taxon>Oryzeae</taxon>
        <taxon>Oryzinae</taxon>
        <taxon>Oryza</taxon>
    </lineage>
</organism>
<reference evidence="2" key="2">
    <citation type="submission" date="2013-04" db="UniProtKB">
        <authorList>
            <consortium name="EnsemblPlants"/>
        </authorList>
    </citation>
    <scope>IDENTIFICATION</scope>
</reference>
<evidence type="ECO:0000313" key="3">
    <source>
        <dbReference type="Proteomes" id="UP000006038"/>
    </source>
</evidence>
<dbReference type="OMA" id="DQKTTYH"/>
<dbReference type="InterPro" id="IPR023213">
    <property type="entry name" value="CAT-like_dom_sf"/>
</dbReference>
<dbReference type="Gene3D" id="3.30.559.10">
    <property type="entry name" value="Chloramphenicol acetyltransferase-like domain"/>
    <property type="match status" value="2"/>
</dbReference>
<evidence type="ECO:0000256" key="1">
    <source>
        <dbReference type="ARBA" id="ARBA00022679"/>
    </source>
</evidence>
<dbReference type="GO" id="GO:0050734">
    <property type="term" value="F:hydroxycinnamoyltransferase activity"/>
    <property type="evidence" value="ECO:0007669"/>
    <property type="project" value="UniProtKB-ARBA"/>
</dbReference>
<accession>J3MPR9</accession>
<dbReference type="EnsemblPlants" id="OB08G10980.1">
    <property type="protein sequence ID" value="OB08G10980.1"/>
    <property type="gene ID" value="OB08G10980"/>
</dbReference>